<dbReference type="Proteomes" id="UP000825701">
    <property type="component" value="Chromosome"/>
</dbReference>
<gene>
    <name evidence="1" type="ORF">K6K41_01065</name>
</gene>
<dbReference type="KEGG" id="cmet:K6K41_01065"/>
<dbReference type="InterPro" id="IPR016181">
    <property type="entry name" value="Acyl_CoA_acyltransferase"/>
</dbReference>
<name>A0A9E6ULC7_9HYPH</name>
<proteinExistence type="predicted"/>
<dbReference type="Gene3D" id="3.40.630.30">
    <property type="match status" value="1"/>
</dbReference>
<protein>
    <submittedName>
        <fullName evidence="1">Uncharacterized protein</fullName>
    </submittedName>
</protein>
<dbReference type="RefSeq" id="WP_261403588.1">
    <property type="nucleotide sequence ID" value="NZ_CP081869.1"/>
</dbReference>
<evidence type="ECO:0000313" key="2">
    <source>
        <dbReference type="Proteomes" id="UP000825701"/>
    </source>
</evidence>
<reference evidence="1" key="1">
    <citation type="submission" date="2021-08" db="EMBL/GenBank/DDBJ databases">
        <authorList>
            <person name="Zhang H."/>
            <person name="Xu M."/>
            <person name="Yu Z."/>
            <person name="Yang L."/>
            <person name="Cai Y."/>
        </authorList>
    </citation>
    <scope>NUCLEOTIDE SEQUENCE</scope>
    <source>
        <strain evidence="1">CHL1</strain>
    </source>
</reference>
<keyword evidence="2" id="KW-1185">Reference proteome</keyword>
<dbReference type="EMBL" id="CP081869">
    <property type="protein sequence ID" value="QZO00392.1"/>
    <property type="molecule type" value="Genomic_DNA"/>
</dbReference>
<evidence type="ECO:0000313" key="1">
    <source>
        <dbReference type="EMBL" id="QZO00392.1"/>
    </source>
</evidence>
<dbReference type="SUPFAM" id="SSF55729">
    <property type="entry name" value="Acyl-CoA N-acyltransferases (Nat)"/>
    <property type="match status" value="1"/>
</dbReference>
<dbReference type="AlphaFoldDB" id="A0A9E6ULC7"/>
<organism evidence="1 2">
    <name type="scientific">Chenggangzhangella methanolivorans</name>
    <dbReference type="NCBI Taxonomy" id="1437009"/>
    <lineage>
        <taxon>Bacteria</taxon>
        <taxon>Pseudomonadati</taxon>
        <taxon>Pseudomonadota</taxon>
        <taxon>Alphaproteobacteria</taxon>
        <taxon>Hyphomicrobiales</taxon>
        <taxon>Methylopilaceae</taxon>
        <taxon>Chenggangzhangella</taxon>
    </lineage>
</organism>
<sequence>MELANTAAADAEREAGSYAAAAFSLSLGGPASIARSEPIEPRPLREALVAHSAFPHVRIADTYARLRAIGALRHRQYVAGQGKPYASAVRDAGTLLELADFSSVNLYAVDRDGLTAAMRVGPLVGSNHPKARHFQSIAEDLNVSARRTLICTRLVRDPRHSGRHAVDLVSFVRVRTVEAGWRYCLMQTSEALVRFFERQGFTSTGRWSQDESAGRLQTMLLDTHDLPVRPKAARTGDIHIQGAA</sequence>
<accession>A0A9E6ULC7</accession>